<proteinExistence type="predicted"/>
<gene>
    <name evidence="5" type="ORF">GCM10009727_38850</name>
</gene>
<dbReference type="Proteomes" id="UP001501020">
    <property type="component" value="Unassembled WGS sequence"/>
</dbReference>
<evidence type="ECO:0000256" key="3">
    <source>
        <dbReference type="ARBA" id="ARBA00023163"/>
    </source>
</evidence>
<dbReference type="PROSITE" id="PS50949">
    <property type="entry name" value="HTH_GNTR"/>
    <property type="match status" value="1"/>
</dbReference>
<sequence>MVDLYDPRPLREQISSLITGRIADGTYAIGSKIPTTRELARECDVSERTIAEVIRALRESGVLRGIPGRGVYVLRMPDDGDV</sequence>
<dbReference type="Pfam" id="PF00392">
    <property type="entry name" value="GntR"/>
    <property type="match status" value="1"/>
</dbReference>
<dbReference type="Gene3D" id="1.10.10.10">
    <property type="entry name" value="Winged helix-like DNA-binding domain superfamily/Winged helix DNA-binding domain"/>
    <property type="match status" value="1"/>
</dbReference>
<dbReference type="RefSeq" id="WP_344268637.1">
    <property type="nucleotide sequence ID" value="NZ_BAAAMR010000032.1"/>
</dbReference>
<feature type="domain" description="HTH gntR-type" evidence="4">
    <location>
        <begin position="8"/>
        <end position="76"/>
    </location>
</feature>
<comment type="caution">
    <text evidence="5">The sequence shown here is derived from an EMBL/GenBank/DDBJ whole genome shotgun (WGS) entry which is preliminary data.</text>
</comment>
<dbReference type="InterPro" id="IPR000524">
    <property type="entry name" value="Tscrpt_reg_HTH_GntR"/>
</dbReference>
<dbReference type="CDD" id="cd07377">
    <property type="entry name" value="WHTH_GntR"/>
    <property type="match status" value="1"/>
</dbReference>
<dbReference type="PANTHER" id="PTHR44846:SF1">
    <property type="entry name" value="MANNOSYL-D-GLYCERATE TRANSPORT_METABOLISM SYSTEM REPRESSOR MNGR-RELATED"/>
    <property type="match status" value="1"/>
</dbReference>
<dbReference type="SMART" id="SM00345">
    <property type="entry name" value="HTH_GNTR"/>
    <property type="match status" value="1"/>
</dbReference>
<accession>A0ABP5L3Z0</accession>
<dbReference type="SUPFAM" id="SSF46785">
    <property type="entry name" value="Winged helix' DNA-binding domain"/>
    <property type="match status" value="1"/>
</dbReference>
<keyword evidence="3" id="KW-0804">Transcription</keyword>
<evidence type="ECO:0000313" key="5">
    <source>
        <dbReference type="EMBL" id="GAA2141348.1"/>
    </source>
</evidence>
<dbReference type="InterPro" id="IPR036388">
    <property type="entry name" value="WH-like_DNA-bd_sf"/>
</dbReference>
<name>A0ABP5L3Z0_9ACTN</name>
<keyword evidence="1" id="KW-0805">Transcription regulation</keyword>
<keyword evidence="2" id="KW-0238">DNA-binding</keyword>
<organism evidence="5 6">
    <name type="scientific">Actinomadura napierensis</name>
    <dbReference type="NCBI Taxonomy" id="267854"/>
    <lineage>
        <taxon>Bacteria</taxon>
        <taxon>Bacillati</taxon>
        <taxon>Actinomycetota</taxon>
        <taxon>Actinomycetes</taxon>
        <taxon>Streptosporangiales</taxon>
        <taxon>Thermomonosporaceae</taxon>
        <taxon>Actinomadura</taxon>
    </lineage>
</organism>
<evidence type="ECO:0000256" key="1">
    <source>
        <dbReference type="ARBA" id="ARBA00023015"/>
    </source>
</evidence>
<evidence type="ECO:0000313" key="6">
    <source>
        <dbReference type="Proteomes" id="UP001501020"/>
    </source>
</evidence>
<dbReference type="InterPro" id="IPR050679">
    <property type="entry name" value="Bact_HTH_transcr_reg"/>
</dbReference>
<evidence type="ECO:0000256" key="2">
    <source>
        <dbReference type="ARBA" id="ARBA00023125"/>
    </source>
</evidence>
<reference evidence="6" key="1">
    <citation type="journal article" date="2019" name="Int. J. Syst. Evol. Microbiol.">
        <title>The Global Catalogue of Microorganisms (GCM) 10K type strain sequencing project: providing services to taxonomists for standard genome sequencing and annotation.</title>
        <authorList>
            <consortium name="The Broad Institute Genomics Platform"/>
            <consortium name="The Broad Institute Genome Sequencing Center for Infectious Disease"/>
            <person name="Wu L."/>
            <person name="Ma J."/>
        </authorList>
    </citation>
    <scope>NUCLEOTIDE SEQUENCE [LARGE SCALE GENOMIC DNA]</scope>
    <source>
        <strain evidence="6">JCM 13850</strain>
    </source>
</reference>
<dbReference type="InterPro" id="IPR036390">
    <property type="entry name" value="WH_DNA-bd_sf"/>
</dbReference>
<protein>
    <submittedName>
        <fullName evidence="5">GntR family transcriptional regulator</fullName>
    </submittedName>
</protein>
<keyword evidence="6" id="KW-1185">Reference proteome</keyword>
<evidence type="ECO:0000259" key="4">
    <source>
        <dbReference type="PROSITE" id="PS50949"/>
    </source>
</evidence>
<dbReference type="PANTHER" id="PTHR44846">
    <property type="entry name" value="MANNOSYL-D-GLYCERATE TRANSPORT/METABOLISM SYSTEM REPRESSOR MNGR-RELATED"/>
    <property type="match status" value="1"/>
</dbReference>
<dbReference type="EMBL" id="BAAAMR010000032">
    <property type="protein sequence ID" value="GAA2141348.1"/>
    <property type="molecule type" value="Genomic_DNA"/>
</dbReference>